<dbReference type="EMBL" id="LGUT01002923">
    <property type="protein sequence ID" value="KOG86297.1"/>
    <property type="molecule type" value="Genomic_DNA"/>
</dbReference>
<sequence>MKRSLAYLTAALLALGVTGSVTGCGAGSTGPVRDGGPASGLREPGGGTQYAQLYFVSTRGLQSVARQTSTAARPQQALDLLLEGPDSAERARGLTTDLPPSYERVFAQAGKGAVDVHLPVAVADMHSGTLGLNQIVCTAANARVPGGKRPPDVTVRVHEPGIKGVWSVHCDATGSIVPILDR</sequence>
<reference evidence="3 4" key="1">
    <citation type="submission" date="2015-07" db="EMBL/GenBank/DDBJ databases">
        <authorList>
            <person name="Ju K.-S."/>
            <person name="Doroghazi J.R."/>
            <person name="Metcalf W.W."/>
        </authorList>
    </citation>
    <scope>NUCLEOTIDE SEQUENCE [LARGE SCALE GENOMIC DNA]</scope>
    <source>
        <strain evidence="3 4">NRRL B-3589</strain>
    </source>
</reference>
<name>A0ABR5IYP5_9ACTN</name>
<dbReference type="RefSeq" id="WP_030887414.1">
    <property type="nucleotide sequence ID" value="NZ_JBIRHZ010000002.1"/>
</dbReference>
<feature type="domain" description="GerMN" evidence="2">
    <location>
        <begin position="52"/>
        <end position="142"/>
    </location>
</feature>
<feature type="signal peptide" evidence="1">
    <location>
        <begin position="1"/>
        <end position="23"/>
    </location>
</feature>
<dbReference type="Pfam" id="PF10646">
    <property type="entry name" value="Germane"/>
    <property type="match status" value="1"/>
</dbReference>
<evidence type="ECO:0000256" key="1">
    <source>
        <dbReference type="SAM" id="SignalP"/>
    </source>
</evidence>
<evidence type="ECO:0000259" key="2">
    <source>
        <dbReference type="Pfam" id="PF10646"/>
    </source>
</evidence>
<evidence type="ECO:0000313" key="4">
    <source>
        <dbReference type="Proteomes" id="UP000037020"/>
    </source>
</evidence>
<proteinExistence type="predicted"/>
<feature type="chain" id="PRO_5045281314" description="GerMN domain-containing protein" evidence="1">
    <location>
        <begin position="24"/>
        <end position="182"/>
    </location>
</feature>
<gene>
    <name evidence="3" type="ORF">ADK38_31825</name>
</gene>
<dbReference type="PROSITE" id="PS51257">
    <property type="entry name" value="PROKAR_LIPOPROTEIN"/>
    <property type="match status" value="1"/>
</dbReference>
<dbReference type="InterPro" id="IPR019606">
    <property type="entry name" value="GerMN"/>
</dbReference>
<accession>A0ABR5IYP5</accession>
<comment type="caution">
    <text evidence="3">The sequence shown here is derived from an EMBL/GenBank/DDBJ whole genome shotgun (WGS) entry which is preliminary data.</text>
</comment>
<keyword evidence="4" id="KW-1185">Reference proteome</keyword>
<evidence type="ECO:0000313" key="3">
    <source>
        <dbReference type="EMBL" id="KOG86297.1"/>
    </source>
</evidence>
<protein>
    <recommendedName>
        <fullName evidence="2">GerMN domain-containing protein</fullName>
    </recommendedName>
</protein>
<dbReference type="Proteomes" id="UP000037020">
    <property type="component" value="Unassembled WGS sequence"/>
</dbReference>
<keyword evidence="1" id="KW-0732">Signal</keyword>
<organism evidence="3 4">
    <name type="scientific">Streptomyces varsoviensis</name>
    <dbReference type="NCBI Taxonomy" id="67373"/>
    <lineage>
        <taxon>Bacteria</taxon>
        <taxon>Bacillati</taxon>
        <taxon>Actinomycetota</taxon>
        <taxon>Actinomycetes</taxon>
        <taxon>Kitasatosporales</taxon>
        <taxon>Streptomycetaceae</taxon>
        <taxon>Streptomyces</taxon>
    </lineage>
</organism>